<sequence>MKKQIIVFSFLFLFLSCAKKEKIETFPFDDFVFAGEALHSVFCIKFTKSDTVYYQRIFPKPIATSYAVINLEEKIKLSRLLRETNFEKFDTIYANQTVEDAQAYLINISNQGKRKSIYLYAREAPKELDRFIKSLGEIKKRLHFVPTNKRVDFGDLKSILPPPPPPMPVRNIN</sequence>
<proteinExistence type="predicted"/>
<dbReference type="Proteomes" id="UP001501333">
    <property type="component" value="Unassembled WGS sequence"/>
</dbReference>
<dbReference type="Pfam" id="PF20033">
    <property type="entry name" value="DUF6438"/>
    <property type="match status" value="1"/>
</dbReference>
<reference evidence="3" key="1">
    <citation type="journal article" date="2019" name="Int. J. Syst. Evol. Microbiol.">
        <title>The Global Catalogue of Microorganisms (GCM) 10K type strain sequencing project: providing services to taxonomists for standard genome sequencing and annotation.</title>
        <authorList>
            <consortium name="The Broad Institute Genomics Platform"/>
            <consortium name="The Broad Institute Genome Sequencing Center for Infectious Disease"/>
            <person name="Wu L."/>
            <person name="Ma J."/>
        </authorList>
    </citation>
    <scope>NUCLEOTIDE SEQUENCE [LARGE SCALE GENOMIC DNA]</scope>
    <source>
        <strain evidence="3">JCM 17386</strain>
    </source>
</reference>
<comment type="caution">
    <text evidence="2">The sequence shown here is derived from an EMBL/GenBank/DDBJ whole genome shotgun (WGS) entry which is preliminary data.</text>
</comment>
<keyword evidence="3" id="KW-1185">Reference proteome</keyword>
<evidence type="ECO:0000313" key="3">
    <source>
        <dbReference type="Proteomes" id="UP001501333"/>
    </source>
</evidence>
<dbReference type="InterPro" id="IPR045497">
    <property type="entry name" value="DUF6438"/>
</dbReference>
<protein>
    <recommendedName>
        <fullName evidence="1">DUF6438 domain-containing protein</fullName>
    </recommendedName>
</protein>
<organism evidence="2 3">
    <name type="scientific">Flavobacterium chungbukense</name>
    <dbReference type="NCBI Taxonomy" id="877464"/>
    <lineage>
        <taxon>Bacteria</taxon>
        <taxon>Pseudomonadati</taxon>
        <taxon>Bacteroidota</taxon>
        <taxon>Flavobacteriia</taxon>
        <taxon>Flavobacteriales</taxon>
        <taxon>Flavobacteriaceae</taxon>
        <taxon>Flavobacterium</taxon>
    </lineage>
</organism>
<name>A0ABP7XWR4_9FLAO</name>
<dbReference type="EMBL" id="BAABAO010000005">
    <property type="protein sequence ID" value="GAA4127204.1"/>
    <property type="molecule type" value="Genomic_DNA"/>
</dbReference>
<dbReference type="PROSITE" id="PS51257">
    <property type="entry name" value="PROKAR_LIPOPROTEIN"/>
    <property type="match status" value="1"/>
</dbReference>
<gene>
    <name evidence="2" type="ORF">GCM10022250_14630</name>
</gene>
<evidence type="ECO:0000313" key="2">
    <source>
        <dbReference type="EMBL" id="GAA4127204.1"/>
    </source>
</evidence>
<evidence type="ECO:0000259" key="1">
    <source>
        <dbReference type="Pfam" id="PF20033"/>
    </source>
</evidence>
<accession>A0ABP7XWR4</accession>
<dbReference type="RefSeq" id="WP_229353184.1">
    <property type="nucleotide sequence ID" value="NZ_BAABAO010000005.1"/>
</dbReference>
<feature type="domain" description="DUF6438" evidence="1">
    <location>
        <begin position="64"/>
        <end position="138"/>
    </location>
</feature>